<feature type="region of interest" description="Disordered" evidence="1">
    <location>
        <begin position="81"/>
        <end position="121"/>
    </location>
</feature>
<accession>A0AAV7VNU3</accession>
<comment type="caution">
    <text evidence="2">The sequence shown here is derived from an EMBL/GenBank/DDBJ whole genome shotgun (WGS) entry which is preliminary data.</text>
</comment>
<proteinExistence type="predicted"/>
<sequence length="121" mass="13964">MFFRGRSHRAPVVRWRGVPDRRQCVPSANPEKEMPKEEDGTNAEKEDGKEVPGETWLAEVRGPPALLPHSALAVIRIQDLTKNRKRRNNESSNPIRRKEGQYKTNSNKKTKRDYWISASRA</sequence>
<feature type="region of interest" description="Disordered" evidence="1">
    <location>
        <begin position="19"/>
        <end position="53"/>
    </location>
</feature>
<evidence type="ECO:0000313" key="3">
    <source>
        <dbReference type="Proteomes" id="UP001066276"/>
    </source>
</evidence>
<evidence type="ECO:0000256" key="1">
    <source>
        <dbReference type="SAM" id="MobiDB-lite"/>
    </source>
</evidence>
<gene>
    <name evidence="2" type="ORF">NDU88_005849</name>
</gene>
<dbReference type="EMBL" id="JANPWB010000003">
    <property type="protein sequence ID" value="KAJ1202046.1"/>
    <property type="molecule type" value="Genomic_DNA"/>
</dbReference>
<evidence type="ECO:0000313" key="2">
    <source>
        <dbReference type="EMBL" id="KAJ1202046.1"/>
    </source>
</evidence>
<organism evidence="2 3">
    <name type="scientific">Pleurodeles waltl</name>
    <name type="common">Iberian ribbed newt</name>
    <dbReference type="NCBI Taxonomy" id="8319"/>
    <lineage>
        <taxon>Eukaryota</taxon>
        <taxon>Metazoa</taxon>
        <taxon>Chordata</taxon>
        <taxon>Craniata</taxon>
        <taxon>Vertebrata</taxon>
        <taxon>Euteleostomi</taxon>
        <taxon>Amphibia</taxon>
        <taxon>Batrachia</taxon>
        <taxon>Caudata</taxon>
        <taxon>Salamandroidea</taxon>
        <taxon>Salamandridae</taxon>
        <taxon>Pleurodelinae</taxon>
        <taxon>Pleurodeles</taxon>
    </lineage>
</organism>
<dbReference type="AlphaFoldDB" id="A0AAV7VNU3"/>
<protein>
    <submittedName>
        <fullName evidence="2">Uncharacterized protein</fullName>
    </submittedName>
</protein>
<keyword evidence="3" id="KW-1185">Reference proteome</keyword>
<name>A0AAV7VNU3_PLEWA</name>
<dbReference type="Proteomes" id="UP001066276">
    <property type="component" value="Chromosome 2_1"/>
</dbReference>
<reference evidence="2" key="1">
    <citation type="journal article" date="2022" name="bioRxiv">
        <title>Sequencing and chromosome-scale assembly of the giantPleurodeles waltlgenome.</title>
        <authorList>
            <person name="Brown T."/>
            <person name="Elewa A."/>
            <person name="Iarovenko S."/>
            <person name="Subramanian E."/>
            <person name="Araus A.J."/>
            <person name="Petzold A."/>
            <person name="Susuki M."/>
            <person name="Suzuki K.-i.T."/>
            <person name="Hayashi T."/>
            <person name="Toyoda A."/>
            <person name="Oliveira C."/>
            <person name="Osipova E."/>
            <person name="Leigh N.D."/>
            <person name="Simon A."/>
            <person name="Yun M.H."/>
        </authorList>
    </citation>
    <scope>NUCLEOTIDE SEQUENCE</scope>
    <source>
        <strain evidence="2">20211129_DDA</strain>
        <tissue evidence="2">Liver</tissue>
    </source>
</reference>
<feature type="compositionally biased region" description="Basic and acidic residues" evidence="1">
    <location>
        <begin position="30"/>
        <end position="52"/>
    </location>
</feature>